<dbReference type="PROSITE" id="PS50110">
    <property type="entry name" value="RESPONSE_REGULATORY"/>
    <property type="match status" value="1"/>
</dbReference>
<dbReference type="Gene3D" id="3.40.50.180">
    <property type="entry name" value="Methylesterase CheB, C-terminal domain"/>
    <property type="match status" value="1"/>
</dbReference>
<sequence length="395" mass="44192">MLGAIRVLIAEDSKIISGMLNNILANHYRINVVSLVNNGIDAYKSIISIKPDFVITEIDLPLMGGIELLKLLKKENIQVNILVMTSLTKNKDLSSRALELGALDIIYKPRNVSADFLKENVLNKIIEISKNNRVNSLEFVPEANIDYNFNLLNNSSNKKKVIDESEKTEIDKFDDNVRIIPFNQKQVAAAITKVLKFKFNTPKLVAIGISTGGPRALRIMLPSIPADFPLPILISQHIPKDFSSSLISSLQDICSIKIKEASLDEELMPSVVYISPGDKNMGIYMDSAGRLKIKFYPDTEKKFIYTPCVDYLFNTIDDVLTDKAIAIVMTGMGNDGTEGMIKLHNHNNLTIAQDRASSTVYGMPRSVIENKAVHLVLSLYDIAEFLIQYMRLKIR</sequence>
<keyword evidence="9" id="KW-1185">Reference proteome</keyword>
<dbReference type="Proteomes" id="UP000238924">
    <property type="component" value="Unassembled WGS sequence"/>
</dbReference>
<keyword evidence="4" id="KW-0145">Chemotaxis</keyword>
<comment type="catalytic activity">
    <reaction evidence="3">
        <text>[protein]-L-glutamate 5-O-methyl ester + H2O = L-glutamyl-[protein] + methanol + H(+)</text>
        <dbReference type="Rhea" id="RHEA:23236"/>
        <dbReference type="Rhea" id="RHEA-COMP:10208"/>
        <dbReference type="Rhea" id="RHEA-COMP:10311"/>
        <dbReference type="ChEBI" id="CHEBI:15377"/>
        <dbReference type="ChEBI" id="CHEBI:15378"/>
        <dbReference type="ChEBI" id="CHEBI:17790"/>
        <dbReference type="ChEBI" id="CHEBI:29973"/>
        <dbReference type="ChEBI" id="CHEBI:82795"/>
        <dbReference type="EC" id="3.1.1.61"/>
    </reaction>
</comment>
<feature type="domain" description="CheB-type methylesterase" evidence="7">
    <location>
        <begin position="198"/>
        <end position="393"/>
    </location>
</feature>
<protein>
    <recommendedName>
        <fullName evidence="2">protein-glutamate methylesterase</fullName>
        <ecNumber evidence="2">3.1.1.61</ecNumber>
    </recommendedName>
</protein>
<dbReference type="RefSeq" id="WP_013113507.1">
    <property type="nucleotide sequence ID" value="NZ_JJMJ01000154.1"/>
</dbReference>
<dbReference type="Gene3D" id="3.40.50.2300">
    <property type="match status" value="1"/>
</dbReference>
<dbReference type="SUPFAM" id="SSF52738">
    <property type="entry name" value="Methylesterase CheB, C-terminal domain"/>
    <property type="match status" value="1"/>
</dbReference>
<reference evidence="8 9" key="1">
    <citation type="submission" date="2014-04" db="EMBL/GenBank/DDBJ databases">
        <title>Whole genome sequence of 'Brachyspira hampsonii' D13-03603F2.</title>
        <authorList>
            <person name="Patterson A.H."/>
            <person name="Chaban B."/>
            <person name="Fernando C."/>
            <person name="Harding J.C."/>
            <person name="Hill J.E."/>
        </authorList>
    </citation>
    <scope>NUCLEOTIDE SEQUENCE [LARGE SCALE GENOMIC DNA]</scope>
    <source>
        <strain evidence="8 9">D13-03603F2</strain>
    </source>
</reference>
<dbReference type="EMBL" id="JJMJ01000154">
    <property type="protein sequence ID" value="PPS21577.1"/>
    <property type="molecule type" value="Genomic_DNA"/>
</dbReference>
<dbReference type="InterPro" id="IPR035909">
    <property type="entry name" value="CheB_C"/>
</dbReference>
<dbReference type="PIRSF" id="PIRSF000876">
    <property type="entry name" value="RR_chemtxs_CheB"/>
    <property type="match status" value="1"/>
</dbReference>
<feature type="active site" evidence="4">
    <location>
        <position position="335"/>
    </location>
</feature>
<dbReference type="InterPro" id="IPR011006">
    <property type="entry name" value="CheY-like_superfamily"/>
</dbReference>
<evidence type="ECO:0000256" key="2">
    <source>
        <dbReference type="ARBA" id="ARBA00039140"/>
    </source>
</evidence>
<evidence type="ECO:0000256" key="4">
    <source>
        <dbReference type="PROSITE-ProRule" id="PRU00050"/>
    </source>
</evidence>
<name>A0ABX5B5I8_9SPIR</name>
<dbReference type="PANTHER" id="PTHR42872">
    <property type="entry name" value="PROTEIN-GLUTAMATE METHYLESTERASE/PROTEIN-GLUTAMINE GLUTAMINASE"/>
    <property type="match status" value="1"/>
</dbReference>
<dbReference type="PROSITE" id="PS50122">
    <property type="entry name" value="CHEB"/>
    <property type="match status" value="1"/>
</dbReference>
<gene>
    <name evidence="8" type="ORF">DJ52_09900</name>
</gene>
<evidence type="ECO:0000313" key="9">
    <source>
        <dbReference type="Proteomes" id="UP000238924"/>
    </source>
</evidence>
<dbReference type="SUPFAM" id="SSF52172">
    <property type="entry name" value="CheY-like"/>
    <property type="match status" value="1"/>
</dbReference>
<comment type="caution">
    <text evidence="5">Lacks conserved residue(s) required for the propagation of feature annotation.</text>
</comment>
<dbReference type="InterPro" id="IPR008248">
    <property type="entry name" value="CheB-like"/>
</dbReference>
<keyword evidence="1 4" id="KW-0378">Hydrolase</keyword>
<evidence type="ECO:0000256" key="5">
    <source>
        <dbReference type="PROSITE-ProRule" id="PRU00169"/>
    </source>
</evidence>
<dbReference type="Pfam" id="PF00072">
    <property type="entry name" value="Response_reg"/>
    <property type="match status" value="1"/>
</dbReference>
<evidence type="ECO:0000259" key="6">
    <source>
        <dbReference type="PROSITE" id="PS50110"/>
    </source>
</evidence>
<evidence type="ECO:0000259" key="7">
    <source>
        <dbReference type="PROSITE" id="PS50122"/>
    </source>
</evidence>
<dbReference type="InterPro" id="IPR000673">
    <property type="entry name" value="Sig_transdc_resp-reg_Me-estase"/>
</dbReference>
<feature type="domain" description="Response regulatory" evidence="6">
    <location>
        <begin position="6"/>
        <end position="123"/>
    </location>
</feature>
<proteinExistence type="predicted"/>
<dbReference type="EC" id="3.1.1.61" evidence="2"/>
<dbReference type="Pfam" id="PF01339">
    <property type="entry name" value="CheB_methylest"/>
    <property type="match status" value="1"/>
</dbReference>
<dbReference type="SMART" id="SM00448">
    <property type="entry name" value="REC"/>
    <property type="match status" value="1"/>
</dbReference>
<evidence type="ECO:0000256" key="3">
    <source>
        <dbReference type="ARBA" id="ARBA00048267"/>
    </source>
</evidence>
<feature type="active site" evidence="4">
    <location>
        <position position="210"/>
    </location>
</feature>
<evidence type="ECO:0000256" key="1">
    <source>
        <dbReference type="ARBA" id="ARBA00022801"/>
    </source>
</evidence>
<dbReference type="CDD" id="cd16432">
    <property type="entry name" value="CheB_Rec"/>
    <property type="match status" value="1"/>
</dbReference>
<accession>A0ABX5B5I8</accession>
<evidence type="ECO:0000313" key="8">
    <source>
        <dbReference type="EMBL" id="PPS21577.1"/>
    </source>
</evidence>
<comment type="caution">
    <text evidence="8">The sequence shown here is derived from an EMBL/GenBank/DDBJ whole genome shotgun (WGS) entry which is preliminary data.</text>
</comment>
<dbReference type="NCBIfam" id="NF001965">
    <property type="entry name" value="PRK00742.1"/>
    <property type="match status" value="1"/>
</dbReference>
<dbReference type="PANTHER" id="PTHR42872:SF3">
    <property type="entry name" value="PROTEIN-GLUTAMATE METHYLESTERASE_PROTEIN-GLUTAMINE GLUTAMINASE 1"/>
    <property type="match status" value="1"/>
</dbReference>
<organism evidence="8 9">
    <name type="scientific">Brachyspira murdochii</name>
    <dbReference type="NCBI Taxonomy" id="84378"/>
    <lineage>
        <taxon>Bacteria</taxon>
        <taxon>Pseudomonadati</taxon>
        <taxon>Spirochaetota</taxon>
        <taxon>Spirochaetia</taxon>
        <taxon>Brachyspirales</taxon>
        <taxon>Brachyspiraceae</taxon>
        <taxon>Brachyspira</taxon>
    </lineage>
</organism>
<dbReference type="InterPro" id="IPR001789">
    <property type="entry name" value="Sig_transdc_resp-reg_receiver"/>
</dbReference>
<feature type="active site" evidence="4">
    <location>
        <position position="237"/>
    </location>
</feature>